<keyword evidence="2" id="KW-1185">Reference proteome</keyword>
<reference evidence="1" key="2">
    <citation type="submission" date="2022-06" db="UniProtKB">
        <authorList>
            <consortium name="EnsemblMetazoa"/>
        </authorList>
    </citation>
    <scope>IDENTIFICATION</scope>
    <source>
        <strain evidence="1">DF5081</strain>
    </source>
</reference>
<organism evidence="1 2">
    <name type="scientific">Caenorhabditis japonica</name>
    <dbReference type="NCBI Taxonomy" id="281687"/>
    <lineage>
        <taxon>Eukaryota</taxon>
        <taxon>Metazoa</taxon>
        <taxon>Ecdysozoa</taxon>
        <taxon>Nematoda</taxon>
        <taxon>Chromadorea</taxon>
        <taxon>Rhabditida</taxon>
        <taxon>Rhabditina</taxon>
        <taxon>Rhabditomorpha</taxon>
        <taxon>Rhabditoidea</taxon>
        <taxon>Rhabditidae</taxon>
        <taxon>Peloderinae</taxon>
        <taxon>Caenorhabditis</taxon>
    </lineage>
</organism>
<reference evidence="2" key="1">
    <citation type="submission" date="2010-08" db="EMBL/GenBank/DDBJ databases">
        <authorList>
            <consortium name="Caenorhabditis japonica Sequencing Consortium"/>
            <person name="Wilson R.K."/>
        </authorList>
    </citation>
    <scope>NUCLEOTIDE SEQUENCE [LARGE SCALE GENOMIC DNA]</scope>
    <source>
        <strain evidence="2">DF5081</strain>
    </source>
</reference>
<dbReference type="EnsemblMetazoa" id="CJA24355.1">
    <property type="protein sequence ID" value="CJA24355.1"/>
    <property type="gene ID" value="WBGene00179927"/>
</dbReference>
<protein>
    <submittedName>
        <fullName evidence="1">Uncharacterized protein</fullName>
    </submittedName>
</protein>
<evidence type="ECO:0000313" key="2">
    <source>
        <dbReference type="Proteomes" id="UP000005237"/>
    </source>
</evidence>
<name>A0A8R1I935_CAEJA</name>
<dbReference type="AlphaFoldDB" id="A0A8R1I935"/>
<evidence type="ECO:0000313" key="1">
    <source>
        <dbReference type="EnsemblMetazoa" id="CJA24355.1"/>
    </source>
</evidence>
<dbReference type="Proteomes" id="UP000005237">
    <property type="component" value="Unassembled WGS sequence"/>
</dbReference>
<accession>A0A8R1I935</accession>
<proteinExistence type="predicted"/>
<sequence>IQWLTAQQNPLDVQESSMIEMSSLSVAEAKKVFGRSYPKAERSCIRAVPKQNRET</sequence>